<accession>A0ABQ5MQ40</accession>
<feature type="region of interest" description="Disordered" evidence="1">
    <location>
        <begin position="96"/>
        <end position="116"/>
    </location>
</feature>
<dbReference type="Pfam" id="PF14013">
    <property type="entry name" value="MT0933_antitox"/>
    <property type="match status" value="1"/>
</dbReference>
<reference evidence="2 3" key="1">
    <citation type="journal article" date="2023" name="Int. J. Syst. Evol. Microbiol.">
        <title>Arthrobacter mangrovi sp. nov., an actinobacterium isolated from the rhizosphere of a mangrove.</title>
        <authorList>
            <person name="Hamada M."/>
            <person name="Saitou S."/>
            <person name="Enomoto N."/>
            <person name="Nanri K."/>
            <person name="Hidaka K."/>
            <person name="Miura T."/>
            <person name="Tamura T."/>
        </authorList>
    </citation>
    <scope>NUCLEOTIDE SEQUENCE [LARGE SCALE GENOMIC DNA]</scope>
    <source>
        <strain evidence="2 3">NBRC 112813</strain>
    </source>
</reference>
<keyword evidence="3" id="KW-1185">Reference proteome</keyword>
<evidence type="ECO:0000256" key="1">
    <source>
        <dbReference type="SAM" id="MobiDB-lite"/>
    </source>
</evidence>
<protein>
    <recommendedName>
        <fullName evidence="4">Antitoxin</fullName>
    </recommendedName>
</protein>
<dbReference type="Proteomes" id="UP001209654">
    <property type="component" value="Unassembled WGS sequence"/>
</dbReference>
<comment type="caution">
    <text evidence="2">The sequence shown here is derived from an EMBL/GenBank/DDBJ whole genome shotgun (WGS) entry which is preliminary data.</text>
</comment>
<sequence length="116" mass="11913">MDSARAQPLTLRLPRLGWNPKGTDGSRRRKEVAVSIFDELKGKAGGLKDKAAVLVGNNADSIKGGIGKVGDFIDNKTGGKYSGQVDGLQAKASELIDRAPGNNGSGRAGGVNPPAS</sequence>
<evidence type="ECO:0008006" key="4">
    <source>
        <dbReference type="Google" id="ProtNLM"/>
    </source>
</evidence>
<feature type="region of interest" description="Disordered" evidence="1">
    <location>
        <begin position="1"/>
        <end position="27"/>
    </location>
</feature>
<dbReference type="EMBL" id="BRVS01000002">
    <property type="protein sequence ID" value="GLB66116.1"/>
    <property type="molecule type" value="Genomic_DNA"/>
</dbReference>
<organism evidence="2 3">
    <name type="scientific">Arthrobacter mangrovi</name>
    <dbReference type="NCBI Taxonomy" id="2966350"/>
    <lineage>
        <taxon>Bacteria</taxon>
        <taxon>Bacillati</taxon>
        <taxon>Actinomycetota</taxon>
        <taxon>Actinomycetes</taxon>
        <taxon>Micrococcales</taxon>
        <taxon>Micrococcaceae</taxon>
        <taxon>Arthrobacter</taxon>
    </lineage>
</organism>
<evidence type="ECO:0000313" key="2">
    <source>
        <dbReference type="EMBL" id="GLB66116.1"/>
    </source>
</evidence>
<name>A0ABQ5MQ40_9MICC</name>
<gene>
    <name evidence="2" type="ORF">AHIS1636_05550</name>
</gene>
<evidence type="ECO:0000313" key="3">
    <source>
        <dbReference type="Proteomes" id="UP001209654"/>
    </source>
</evidence>
<proteinExistence type="predicted"/>
<dbReference type="InterPro" id="IPR028037">
    <property type="entry name" value="Antitoxin_Rv0909/MT0933"/>
</dbReference>